<sequence length="118" mass="13000">MLTEEELSQIQIDINASFPETCEIYHQVFISDGAGGKKSDWAITVTTGGRIGPVGRDPVERVLAEKVSNSQPYVITMPAGTVVSETDQIHIGERIFEVVGVIQRSLETARRVICKEVR</sequence>
<reference evidence="1 2" key="1">
    <citation type="submission" date="2015-07" db="EMBL/GenBank/DDBJ databases">
        <title>Genome sequence of Ornatilinea apprima DSM 23815.</title>
        <authorList>
            <person name="Hemp J."/>
            <person name="Ward L.M."/>
            <person name="Pace L.A."/>
            <person name="Fischer W.W."/>
        </authorList>
    </citation>
    <scope>NUCLEOTIDE SEQUENCE [LARGE SCALE GENOMIC DNA]</scope>
    <source>
        <strain evidence="1 2">P3M-1</strain>
    </source>
</reference>
<organism evidence="1 2">
    <name type="scientific">Ornatilinea apprima</name>
    <dbReference type="NCBI Taxonomy" id="1134406"/>
    <lineage>
        <taxon>Bacteria</taxon>
        <taxon>Bacillati</taxon>
        <taxon>Chloroflexota</taxon>
        <taxon>Anaerolineae</taxon>
        <taxon>Anaerolineales</taxon>
        <taxon>Anaerolineaceae</taxon>
        <taxon>Ornatilinea</taxon>
    </lineage>
</organism>
<proteinExistence type="predicted"/>
<comment type="caution">
    <text evidence="1">The sequence shown here is derived from an EMBL/GenBank/DDBJ whole genome shotgun (WGS) entry which is preliminary data.</text>
</comment>
<dbReference type="Proteomes" id="UP000050417">
    <property type="component" value="Unassembled WGS sequence"/>
</dbReference>
<dbReference type="Pfam" id="PF05521">
    <property type="entry name" value="Phage_HCP"/>
    <property type="match status" value="1"/>
</dbReference>
<name>A0A0P6WVY2_9CHLR</name>
<dbReference type="InterPro" id="IPR038666">
    <property type="entry name" value="SSP1_head-tail_sf"/>
</dbReference>
<dbReference type="EMBL" id="LGCL01000045">
    <property type="protein sequence ID" value="KPL70115.1"/>
    <property type="molecule type" value="Genomic_DNA"/>
</dbReference>
<dbReference type="STRING" id="1134406.ADN00_18915"/>
<evidence type="ECO:0000313" key="1">
    <source>
        <dbReference type="EMBL" id="KPL70115.1"/>
    </source>
</evidence>
<protein>
    <submittedName>
        <fullName evidence="1">Uncharacterized protein</fullName>
    </submittedName>
</protein>
<gene>
    <name evidence="1" type="ORF">ADN00_18915</name>
</gene>
<dbReference type="AlphaFoldDB" id="A0A0P6WVY2"/>
<dbReference type="Gene3D" id="2.40.10.270">
    <property type="entry name" value="Bacteriophage SPP1 head-tail adaptor protein"/>
    <property type="match status" value="1"/>
</dbReference>
<dbReference type="InterPro" id="IPR008767">
    <property type="entry name" value="Phage_SPP1_head-tail_adaptor"/>
</dbReference>
<keyword evidence="2" id="KW-1185">Reference proteome</keyword>
<evidence type="ECO:0000313" key="2">
    <source>
        <dbReference type="Proteomes" id="UP000050417"/>
    </source>
</evidence>
<dbReference type="RefSeq" id="WP_075064602.1">
    <property type="nucleotide sequence ID" value="NZ_LGCL01000045.1"/>
</dbReference>
<accession>A0A0P6WVY2</accession>